<evidence type="ECO:0000313" key="4">
    <source>
        <dbReference type="Proteomes" id="UP000546031"/>
    </source>
</evidence>
<reference evidence="3 4" key="1">
    <citation type="submission" date="2020-06" db="EMBL/GenBank/DDBJ databases">
        <title>Altererythrobacter lutimaris sp. nov., a marine bacterium isolated from a tidal flat.</title>
        <authorList>
            <person name="Kim D."/>
            <person name="Yoo Y."/>
            <person name="Kim J.-J."/>
        </authorList>
    </citation>
    <scope>NUCLEOTIDE SEQUENCE [LARGE SCALE GENOMIC DNA]</scope>
    <source>
        <strain evidence="3 4">JGD-16</strain>
    </source>
</reference>
<feature type="transmembrane region" description="Helical" evidence="1">
    <location>
        <begin position="21"/>
        <end position="41"/>
    </location>
</feature>
<name>A0A850HB18_9SPHN</name>
<evidence type="ECO:0000259" key="2">
    <source>
        <dbReference type="Pfam" id="PF07811"/>
    </source>
</evidence>
<keyword evidence="1" id="KW-1133">Transmembrane helix</keyword>
<evidence type="ECO:0000256" key="1">
    <source>
        <dbReference type="SAM" id="Phobius"/>
    </source>
</evidence>
<dbReference type="InterPro" id="IPR012495">
    <property type="entry name" value="TadE-like_dom"/>
</dbReference>
<dbReference type="AlphaFoldDB" id="A0A850HB18"/>
<dbReference type="Pfam" id="PF07811">
    <property type="entry name" value="TadE"/>
    <property type="match status" value="1"/>
</dbReference>
<proteinExistence type="predicted"/>
<dbReference type="EMBL" id="JABWTA010000001">
    <property type="protein sequence ID" value="NVE94181.1"/>
    <property type="molecule type" value="Genomic_DNA"/>
</dbReference>
<protein>
    <submittedName>
        <fullName evidence="3">Pilus assembly protein</fullName>
    </submittedName>
</protein>
<keyword evidence="1" id="KW-0472">Membrane</keyword>
<evidence type="ECO:0000313" key="3">
    <source>
        <dbReference type="EMBL" id="NVE94181.1"/>
    </source>
</evidence>
<sequence>MHRFVLSFLRDERAIAAEFALVLPVLLIFVIGAIDVGYYAWNLNQAEKATQVGARYAAVTNPLAQEIATTSYVNTNVGGTAIGQGDRIPAGALGTITCVSTGCTCTTGPCPGTTLDTTAFGLLADRMQNVWPRIADDDIEVTYSGSGLGYAGNPNGADISPIITVRLLDMEYTPLTFTPFDGNVGLPDFSYSLTAEDISGTASN</sequence>
<organism evidence="3 4">
    <name type="scientific">Altererythrobacter lutimaris</name>
    <dbReference type="NCBI Taxonomy" id="2743979"/>
    <lineage>
        <taxon>Bacteria</taxon>
        <taxon>Pseudomonadati</taxon>
        <taxon>Pseudomonadota</taxon>
        <taxon>Alphaproteobacteria</taxon>
        <taxon>Sphingomonadales</taxon>
        <taxon>Erythrobacteraceae</taxon>
        <taxon>Altererythrobacter</taxon>
    </lineage>
</organism>
<dbReference type="Proteomes" id="UP000546031">
    <property type="component" value="Unassembled WGS sequence"/>
</dbReference>
<gene>
    <name evidence="3" type="ORF">HUO12_04630</name>
</gene>
<keyword evidence="1" id="KW-0812">Transmembrane</keyword>
<accession>A0A850HB18</accession>
<feature type="domain" description="TadE-like" evidence="2">
    <location>
        <begin position="14"/>
        <end position="55"/>
    </location>
</feature>
<keyword evidence="4" id="KW-1185">Reference proteome</keyword>
<comment type="caution">
    <text evidence="3">The sequence shown here is derived from an EMBL/GenBank/DDBJ whole genome shotgun (WGS) entry which is preliminary data.</text>
</comment>
<dbReference type="RefSeq" id="WP_176272486.1">
    <property type="nucleotide sequence ID" value="NZ_JABWTA010000001.1"/>
</dbReference>